<dbReference type="GO" id="GO:0046512">
    <property type="term" value="P:sphingosine biosynthetic process"/>
    <property type="evidence" value="ECO:0007669"/>
    <property type="project" value="TreeGrafter"/>
</dbReference>
<dbReference type="InterPro" id="IPR016064">
    <property type="entry name" value="NAD/diacylglycerol_kinase_sf"/>
</dbReference>
<reference evidence="2" key="1">
    <citation type="journal article" date="2020" name="Stud. Mycol.">
        <title>101 Dothideomycetes genomes: a test case for predicting lifestyles and emergence of pathogens.</title>
        <authorList>
            <person name="Haridas S."/>
            <person name="Albert R."/>
            <person name="Binder M."/>
            <person name="Bloem J."/>
            <person name="Labutti K."/>
            <person name="Salamov A."/>
            <person name="Andreopoulos B."/>
            <person name="Baker S."/>
            <person name="Barry K."/>
            <person name="Bills G."/>
            <person name="Bluhm B."/>
            <person name="Cannon C."/>
            <person name="Castanera R."/>
            <person name="Culley D."/>
            <person name="Daum C."/>
            <person name="Ezra D."/>
            <person name="Gonzalez J."/>
            <person name="Henrissat B."/>
            <person name="Kuo A."/>
            <person name="Liang C."/>
            <person name="Lipzen A."/>
            <person name="Lutzoni F."/>
            <person name="Magnuson J."/>
            <person name="Mondo S."/>
            <person name="Nolan M."/>
            <person name="Ohm R."/>
            <person name="Pangilinan J."/>
            <person name="Park H.-J."/>
            <person name="Ramirez L."/>
            <person name="Alfaro M."/>
            <person name="Sun H."/>
            <person name="Tritt A."/>
            <person name="Yoshinaga Y."/>
            <person name="Zwiers L.-H."/>
            <person name="Turgeon B."/>
            <person name="Goodwin S."/>
            <person name="Spatafora J."/>
            <person name="Crous P."/>
            <person name="Grigoriev I."/>
        </authorList>
    </citation>
    <scope>NUCLEOTIDE SEQUENCE</scope>
    <source>
        <strain evidence="2">ATCC 16933</strain>
    </source>
</reference>
<feature type="non-terminal residue" evidence="2">
    <location>
        <position position="1"/>
    </location>
</feature>
<dbReference type="AlphaFoldDB" id="A0A6A6NNK0"/>
<dbReference type="InterPro" id="IPR050187">
    <property type="entry name" value="Lipid_Phosphate_FormReg"/>
</dbReference>
<dbReference type="PANTHER" id="PTHR12358:SF108">
    <property type="entry name" value="DAGKC DOMAIN-CONTAINING PROTEIN"/>
    <property type="match status" value="1"/>
</dbReference>
<accession>A0A6A6NNK0</accession>
<sequence length="397" mass="42005">TRSLTTSPPSLDLHVLVSTHSGARHAAAFRERVLSPLLSLAGLSTPAHYTVHTTSSPRSISELTRTVFRPAAHAGRAQLIALLSGDGGVVDVLNALHFPSADADADTATAADQDAQAPGFKRPAIALLPLGTGNALANSLGIAAADATFGLSALARGAPRALPAFAARFSAGARMLVDEGRATEELPLRLPPPAPAAADADGKAEAARRHPALLGAVVASWALHAALVADSDSAEYRARFGPERFQVAARELLFPEGGGGAPHEFRGRVADRQERREEWADVPGTAHAYVLLTLVSHLERGFCVSPSSAPFAPRPHLVHLPPLSGGGADVMRVMGLAYQGGKHVGEEQVQYEEVDGMRITFEESEERWRRVCVDGKIVVVEEGGWVEVRMWEGREDG</sequence>
<name>A0A6A6NNK0_9PEZI</name>
<evidence type="ECO:0000313" key="2">
    <source>
        <dbReference type="EMBL" id="KAF2453350.1"/>
    </source>
</evidence>
<gene>
    <name evidence="2" type="ORF">BDY21DRAFT_265711</name>
</gene>
<evidence type="ECO:0000313" key="3">
    <source>
        <dbReference type="Proteomes" id="UP000799766"/>
    </source>
</evidence>
<dbReference type="Gene3D" id="3.40.50.10330">
    <property type="entry name" value="Probable inorganic polyphosphate/atp-NAD kinase, domain 1"/>
    <property type="match status" value="1"/>
</dbReference>
<dbReference type="OrthoDB" id="3853857at2759"/>
<keyword evidence="2" id="KW-0418">Kinase</keyword>
<dbReference type="GO" id="GO:0001727">
    <property type="term" value="F:lipid kinase activity"/>
    <property type="evidence" value="ECO:0007669"/>
    <property type="project" value="TreeGrafter"/>
</dbReference>
<keyword evidence="3" id="KW-1185">Reference proteome</keyword>
<dbReference type="PANTHER" id="PTHR12358">
    <property type="entry name" value="SPHINGOSINE KINASE"/>
    <property type="match status" value="1"/>
</dbReference>
<protein>
    <submittedName>
        <fullName evidence="2">ATP-NAD kinase-like domain-containing protein</fullName>
    </submittedName>
</protein>
<dbReference type="Pfam" id="PF00781">
    <property type="entry name" value="DAGK_cat"/>
    <property type="match status" value="1"/>
</dbReference>
<dbReference type="SMART" id="SM00046">
    <property type="entry name" value="DAGKc"/>
    <property type="match status" value="1"/>
</dbReference>
<organism evidence="2 3">
    <name type="scientific">Lineolata rhizophorae</name>
    <dbReference type="NCBI Taxonomy" id="578093"/>
    <lineage>
        <taxon>Eukaryota</taxon>
        <taxon>Fungi</taxon>
        <taxon>Dikarya</taxon>
        <taxon>Ascomycota</taxon>
        <taxon>Pezizomycotina</taxon>
        <taxon>Dothideomycetes</taxon>
        <taxon>Dothideomycetes incertae sedis</taxon>
        <taxon>Lineolatales</taxon>
        <taxon>Lineolataceae</taxon>
        <taxon>Lineolata</taxon>
    </lineage>
</organism>
<dbReference type="Proteomes" id="UP000799766">
    <property type="component" value="Unassembled WGS sequence"/>
</dbReference>
<dbReference type="PROSITE" id="PS50146">
    <property type="entry name" value="DAGK"/>
    <property type="match status" value="1"/>
</dbReference>
<proteinExistence type="predicted"/>
<evidence type="ECO:0000259" key="1">
    <source>
        <dbReference type="PROSITE" id="PS50146"/>
    </source>
</evidence>
<dbReference type="GO" id="GO:0016020">
    <property type="term" value="C:membrane"/>
    <property type="evidence" value="ECO:0007669"/>
    <property type="project" value="TreeGrafter"/>
</dbReference>
<feature type="domain" description="DAGKc" evidence="1">
    <location>
        <begin position="8"/>
        <end position="172"/>
    </location>
</feature>
<dbReference type="Gene3D" id="2.60.200.40">
    <property type="match status" value="1"/>
</dbReference>
<dbReference type="GO" id="GO:0005737">
    <property type="term" value="C:cytoplasm"/>
    <property type="evidence" value="ECO:0007669"/>
    <property type="project" value="TreeGrafter"/>
</dbReference>
<dbReference type="InterPro" id="IPR001206">
    <property type="entry name" value="Diacylglycerol_kinase_cat_dom"/>
</dbReference>
<dbReference type="SUPFAM" id="SSF111331">
    <property type="entry name" value="NAD kinase/diacylglycerol kinase-like"/>
    <property type="match status" value="1"/>
</dbReference>
<dbReference type="InterPro" id="IPR017438">
    <property type="entry name" value="ATP-NAD_kinase_N"/>
</dbReference>
<dbReference type="EMBL" id="MU001698">
    <property type="protein sequence ID" value="KAF2453350.1"/>
    <property type="molecule type" value="Genomic_DNA"/>
</dbReference>
<feature type="non-terminal residue" evidence="2">
    <location>
        <position position="397"/>
    </location>
</feature>
<keyword evidence="2" id="KW-0808">Transferase</keyword>